<comment type="pathway">
    <text evidence="10">Lipid metabolism; phospholipid metabolism.</text>
</comment>
<protein>
    <recommendedName>
        <fullName evidence="8 10">Phosphate acyltransferase</fullName>
        <ecNumber evidence="8 10">2.3.1.274</ecNumber>
    </recommendedName>
    <alternativeName>
        <fullName evidence="10">Acyl-ACP phosphotransacylase</fullName>
    </alternativeName>
    <alternativeName>
        <fullName evidence="10">Acyl-[acyl-carrier-protein]--phosphate acyltransferase</fullName>
    </alternativeName>
    <alternativeName>
        <fullName evidence="10">Phosphate-acyl-ACP acyltransferase</fullName>
    </alternativeName>
</protein>
<dbReference type="RefSeq" id="WP_013048454.1">
    <property type="nucleotide sequence ID" value="NC_014011.1"/>
</dbReference>
<dbReference type="PANTHER" id="PTHR30100:SF1">
    <property type="entry name" value="PHOSPHATE ACYLTRANSFERASE"/>
    <property type="match status" value="1"/>
</dbReference>
<dbReference type="SUPFAM" id="SSF53659">
    <property type="entry name" value="Isocitrate/Isopropylmalate dehydrogenase-like"/>
    <property type="match status" value="1"/>
</dbReference>
<evidence type="ECO:0000256" key="1">
    <source>
        <dbReference type="ARBA" id="ARBA00001232"/>
    </source>
</evidence>
<dbReference type="InterPro" id="IPR003664">
    <property type="entry name" value="FA_synthesis"/>
</dbReference>
<evidence type="ECO:0000256" key="7">
    <source>
        <dbReference type="ARBA" id="ARBA00023264"/>
    </source>
</evidence>
<dbReference type="EMBL" id="CP001997">
    <property type="protein sequence ID" value="ADE57191.1"/>
    <property type="molecule type" value="Genomic_DNA"/>
</dbReference>
<reference evidence="11 12" key="1">
    <citation type="journal article" date="2010" name="Stand. Genomic Sci.">
        <title>Complete genome sequence of Aminobacterium colombiense type strain (ALA-1).</title>
        <authorList>
            <person name="Chertkov O."/>
            <person name="Sikorski J."/>
            <person name="Brambilla E."/>
            <person name="Lapidus A."/>
            <person name="Copeland A."/>
            <person name="Glavina Del Rio T."/>
            <person name="Nolan M."/>
            <person name="Lucas S."/>
            <person name="Tice H."/>
            <person name="Cheng J.F."/>
            <person name="Han C."/>
            <person name="Detter J.C."/>
            <person name="Bruce D."/>
            <person name="Tapia R."/>
            <person name="Goodwin L."/>
            <person name="Pitluck S."/>
            <person name="Liolios K."/>
            <person name="Ivanova N."/>
            <person name="Mavromatis K."/>
            <person name="Ovchinnikova G."/>
            <person name="Pati A."/>
            <person name="Chen A."/>
            <person name="Palaniappan K."/>
            <person name="Land M."/>
            <person name="Hauser L."/>
            <person name="Chang Y.J."/>
            <person name="Jeffries C.D."/>
            <person name="Spring S."/>
            <person name="Rohde M."/>
            <person name="Goker M."/>
            <person name="Bristow J."/>
            <person name="Eisen J.A."/>
            <person name="Markowitz V."/>
            <person name="Hugenholtz P."/>
            <person name="Kyrpides N.C."/>
            <person name="Klenk H.P."/>
        </authorList>
    </citation>
    <scope>NUCLEOTIDE SEQUENCE [LARGE SCALE GENOMIC DNA]</scope>
    <source>
        <strain evidence="12">DSM 12261 / ALA-1</strain>
    </source>
</reference>
<accession>D5EF59</accession>
<sequence length="332" mass="35827">MLLALDAMGGDNAPHEPCKGAILACREFSDLEIILVGNRAQIEPIIDQAADDVRRRLSVVHTEEYISMDEHPSRSIRQKRHSSLRLAMEMARSGEAQGCVSAGNTGAIVAGGVLVVGRISGIDRPALGVAMPTLNKYTFLLDVGATVRAKPINLYQFALMGNIYSKYILGVPSPEIALLSNGSEDIKGDEVIASAKEMLKVSSLNFTGYVEGDEVPFSKADVVVCDGFSGNVVLKFAEGVIQAVYSIAKEEMGRRILPKIGMVFMVPMLKSLWGRFDYEKHGGTPLLGVKGVVIKAHGRSKAPAVASAIRVARNFVLQKGVEHITNELHKEV</sequence>
<keyword evidence="4 10" id="KW-0808">Transferase</keyword>
<dbReference type="OrthoDB" id="9806408at2"/>
<comment type="similarity">
    <text evidence="10">Belongs to the PlsX family.</text>
</comment>
<evidence type="ECO:0000256" key="6">
    <source>
        <dbReference type="ARBA" id="ARBA00023209"/>
    </source>
</evidence>
<dbReference type="GO" id="GO:0006633">
    <property type="term" value="P:fatty acid biosynthetic process"/>
    <property type="evidence" value="ECO:0007669"/>
    <property type="project" value="UniProtKB-UniRule"/>
</dbReference>
<evidence type="ECO:0000256" key="5">
    <source>
        <dbReference type="ARBA" id="ARBA00023098"/>
    </source>
</evidence>
<dbReference type="NCBIfam" id="TIGR00182">
    <property type="entry name" value="plsX"/>
    <property type="match status" value="1"/>
</dbReference>
<comment type="catalytic activity">
    <reaction evidence="1 10">
        <text>a fatty acyl-[ACP] + phosphate = an acyl phosphate + holo-[ACP]</text>
        <dbReference type="Rhea" id="RHEA:42292"/>
        <dbReference type="Rhea" id="RHEA-COMP:9685"/>
        <dbReference type="Rhea" id="RHEA-COMP:14125"/>
        <dbReference type="ChEBI" id="CHEBI:43474"/>
        <dbReference type="ChEBI" id="CHEBI:59918"/>
        <dbReference type="ChEBI" id="CHEBI:64479"/>
        <dbReference type="ChEBI" id="CHEBI:138651"/>
        <dbReference type="EC" id="2.3.1.274"/>
    </reaction>
</comment>
<keyword evidence="3 10" id="KW-0444">Lipid biosynthesis</keyword>
<dbReference type="InterPro" id="IPR012281">
    <property type="entry name" value="Phospholipid_synth_PlsX-like"/>
</dbReference>
<keyword evidence="2 10" id="KW-0963">Cytoplasm</keyword>
<evidence type="ECO:0000256" key="2">
    <source>
        <dbReference type="ARBA" id="ARBA00022490"/>
    </source>
</evidence>
<dbReference type="KEGG" id="aco:Amico_1067"/>
<keyword evidence="5 10" id="KW-0443">Lipid metabolism</keyword>
<evidence type="ECO:0000256" key="9">
    <source>
        <dbReference type="ARBA" id="ARBA00046608"/>
    </source>
</evidence>
<dbReference type="Pfam" id="PF02504">
    <property type="entry name" value="FA_synthesis"/>
    <property type="match status" value="1"/>
</dbReference>
<evidence type="ECO:0000256" key="4">
    <source>
        <dbReference type="ARBA" id="ARBA00022679"/>
    </source>
</evidence>
<dbReference type="EC" id="2.3.1.274" evidence="8 10"/>
<keyword evidence="7 10" id="KW-1208">Phospholipid metabolism</keyword>
<comment type="subcellular location">
    <subcellularLocation>
        <location evidence="10">Cytoplasm</location>
    </subcellularLocation>
    <text evidence="10">Associated with the membrane possibly through PlsY.</text>
</comment>
<dbReference type="GO" id="GO:0008654">
    <property type="term" value="P:phospholipid biosynthetic process"/>
    <property type="evidence" value="ECO:0007669"/>
    <property type="project" value="UniProtKB-KW"/>
</dbReference>
<comment type="function">
    <text evidence="10">Catalyzes the reversible formation of acyl-phosphate (acyl-PO(4)) from acyl-[acyl-carrier-protein] (acyl-ACP). This enzyme utilizes acyl-ACP as fatty acyl donor, but not acyl-CoA.</text>
</comment>
<dbReference type="PIRSF" id="PIRSF002465">
    <property type="entry name" value="Phsphlp_syn_PlsX"/>
    <property type="match status" value="1"/>
</dbReference>
<evidence type="ECO:0000256" key="3">
    <source>
        <dbReference type="ARBA" id="ARBA00022516"/>
    </source>
</evidence>
<evidence type="ECO:0000313" key="12">
    <source>
        <dbReference type="Proteomes" id="UP000002366"/>
    </source>
</evidence>
<evidence type="ECO:0000313" key="11">
    <source>
        <dbReference type="EMBL" id="ADE57191.1"/>
    </source>
</evidence>
<dbReference type="Gene3D" id="3.40.718.10">
    <property type="entry name" value="Isopropylmalate Dehydrogenase"/>
    <property type="match status" value="1"/>
</dbReference>
<gene>
    <name evidence="10" type="primary">plsX</name>
    <name evidence="11" type="ordered locus">Amico_1067</name>
</gene>
<name>D5EF59_AMICL</name>
<dbReference type="AlphaFoldDB" id="D5EF59"/>
<keyword evidence="6 10" id="KW-0594">Phospholipid biosynthesis</keyword>
<dbReference type="PANTHER" id="PTHR30100">
    <property type="entry name" value="FATTY ACID/PHOSPHOLIPID SYNTHESIS PROTEIN PLSX"/>
    <property type="match status" value="1"/>
</dbReference>
<evidence type="ECO:0000256" key="8">
    <source>
        <dbReference type="ARBA" id="ARBA00024069"/>
    </source>
</evidence>
<dbReference type="STRING" id="572547.Amico_1067"/>
<keyword evidence="12" id="KW-1185">Reference proteome</keyword>
<evidence type="ECO:0000256" key="10">
    <source>
        <dbReference type="HAMAP-Rule" id="MF_00019"/>
    </source>
</evidence>
<dbReference type="Proteomes" id="UP000002366">
    <property type="component" value="Chromosome"/>
</dbReference>
<comment type="subunit">
    <text evidence="9 10">Homodimer. Probably interacts with PlsY.</text>
</comment>
<proteinExistence type="inferred from homology"/>
<dbReference type="HOGENOM" id="CLU_039379_1_1_0"/>
<dbReference type="UniPathway" id="UPA00085"/>
<dbReference type="GO" id="GO:0043811">
    <property type="term" value="F:phosphate:acyl-[acyl carrier protein] acyltransferase activity"/>
    <property type="evidence" value="ECO:0007669"/>
    <property type="project" value="UniProtKB-UniRule"/>
</dbReference>
<dbReference type="eggNOG" id="COG0416">
    <property type="taxonomic scope" value="Bacteria"/>
</dbReference>
<dbReference type="HAMAP" id="MF_00019">
    <property type="entry name" value="PlsX"/>
    <property type="match status" value="1"/>
</dbReference>
<organism evidence="11 12">
    <name type="scientific">Aminobacterium colombiense (strain DSM 12261 / ALA-1)</name>
    <dbReference type="NCBI Taxonomy" id="572547"/>
    <lineage>
        <taxon>Bacteria</taxon>
        <taxon>Thermotogati</taxon>
        <taxon>Synergistota</taxon>
        <taxon>Synergistia</taxon>
        <taxon>Synergistales</taxon>
        <taxon>Aminobacteriaceae</taxon>
        <taxon>Aminobacterium</taxon>
    </lineage>
</organism>
<dbReference type="GO" id="GO:0005737">
    <property type="term" value="C:cytoplasm"/>
    <property type="evidence" value="ECO:0007669"/>
    <property type="project" value="UniProtKB-SubCell"/>
</dbReference>